<dbReference type="PANTHER" id="PTHR31154:SF4">
    <property type="entry name" value="MEMBRANE TRANSPORTER PROTEIN"/>
    <property type="match status" value="1"/>
</dbReference>
<accession>W0DG32</accession>
<feature type="transmembrane region" description="Helical" evidence="6">
    <location>
        <begin position="247"/>
        <end position="269"/>
    </location>
</feature>
<evidence type="ECO:0000256" key="6">
    <source>
        <dbReference type="RuleBase" id="RU363041"/>
    </source>
</evidence>
<feature type="transmembrane region" description="Helical" evidence="6">
    <location>
        <begin position="86"/>
        <end position="105"/>
    </location>
</feature>
<reference evidence="7 8" key="1">
    <citation type="submission" date="2013-12" db="EMBL/GenBank/DDBJ databases">
        <authorList>
            <consortium name="DOE Joint Genome Institute"/>
            <person name="Muyzer G."/>
            <person name="Huntemann M."/>
            <person name="Han J."/>
            <person name="Chen A."/>
            <person name="Kyrpides N."/>
            <person name="Mavromatis K."/>
            <person name="Markowitz V."/>
            <person name="Palaniappan K."/>
            <person name="Ivanova N."/>
            <person name="Schaumberg A."/>
            <person name="Pati A."/>
            <person name="Liolios K."/>
            <person name="Nordberg H.P."/>
            <person name="Cantor M.N."/>
            <person name="Hua S.X."/>
            <person name="Woyke T."/>
        </authorList>
    </citation>
    <scope>NUCLEOTIDE SEQUENCE [LARGE SCALE GENOMIC DNA]</scope>
    <source>
        <strain evidence="7 8">ARh 1</strain>
    </source>
</reference>
<evidence type="ECO:0000256" key="3">
    <source>
        <dbReference type="ARBA" id="ARBA00022692"/>
    </source>
</evidence>
<proteinExistence type="inferred from homology"/>
<dbReference type="Pfam" id="PF01925">
    <property type="entry name" value="TauE"/>
    <property type="match status" value="1"/>
</dbReference>
<gene>
    <name evidence="7" type="ORF">THITH_04310</name>
</gene>
<dbReference type="GO" id="GO:0005886">
    <property type="term" value="C:plasma membrane"/>
    <property type="evidence" value="ECO:0007669"/>
    <property type="project" value="UniProtKB-SubCell"/>
</dbReference>
<feature type="transmembrane region" description="Helical" evidence="6">
    <location>
        <begin position="42"/>
        <end position="74"/>
    </location>
</feature>
<evidence type="ECO:0000256" key="2">
    <source>
        <dbReference type="ARBA" id="ARBA00009142"/>
    </source>
</evidence>
<keyword evidence="6" id="KW-1003">Cell membrane</keyword>
<organism evidence="7 8">
    <name type="scientific">Thioalkalivibrio paradoxus ARh 1</name>
    <dbReference type="NCBI Taxonomy" id="713585"/>
    <lineage>
        <taxon>Bacteria</taxon>
        <taxon>Pseudomonadati</taxon>
        <taxon>Pseudomonadota</taxon>
        <taxon>Gammaproteobacteria</taxon>
        <taxon>Chromatiales</taxon>
        <taxon>Ectothiorhodospiraceae</taxon>
        <taxon>Thioalkalivibrio</taxon>
    </lineage>
</organism>
<dbReference type="AlphaFoldDB" id="W0DG32"/>
<feature type="transmembrane region" description="Helical" evidence="6">
    <location>
        <begin position="12"/>
        <end position="30"/>
    </location>
</feature>
<feature type="transmembrane region" description="Helical" evidence="6">
    <location>
        <begin position="111"/>
        <end position="129"/>
    </location>
</feature>
<feature type="transmembrane region" description="Helical" evidence="6">
    <location>
        <begin position="141"/>
        <end position="158"/>
    </location>
</feature>
<dbReference type="STRING" id="713585.THITH_04310"/>
<protein>
    <recommendedName>
        <fullName evidence="6">Probable membrane transporter protein</fullName>
    </recommendedName>
</protein>
<evidence type="ECO:0000313" key="8">
    <source>
        <dbReference type="Proteomes" id="UP000005289"/>
    </source>
</evidence>
<name>W0DG32_9GAMM</name>
<dbReference type="EMBL" id="CP007029">
    <property type="protein sequence ID" value="AHE97609.1"/>
    <property type="molecule type" value="Genomic_DNA"/>
</dbReference>
<dbReference type="KEGG" id="tti:THITH_04310"/>
<evidence type="ECO:0000256" key="4">
    <source>
        <dbReference type="ARBA" id="ARBA00022989"/>
    </source>
</evidence>
<keyword evidence="4 6" id="KW-1133">Transmembrane helix</keyword>
<feature type="transmembrane region" description="Helical" evidence="6">
    <location>
        <begin position="276"/>
        <end position="296"/>
    </location>
</feature>
<comment type="subcellular location">
    <subcellularLocation>
        <location evidence="6">Cell membrane</location>
        <topology evidence="6">Multi-pass membrane protein</topology>
    </subcellularLocation>
    <subcellularLocation>
        <location evidence="1">Membrane</location>
        <topology evidence="1">Multi-pass membrane protein</topology>
    </subcellularLocation>
</comment>
<sequence>MSRITSASGPIGPMLQGALVVWAAWLLLMWHGNHWHLFSEGWFMSVTMALGSFIAGATSEGGGAVAFPVMTLVFDIEPATARDFSLMIQSVGMTAASYTIIRLGIPVEWRAVIFAAMGGALGVILSLEYLSPLLPPAQTKLFFVSTWVGFAAALFWINRIPQRETHARIQVPGSRDSLLLFLFGFVGGCISGLVGSGLDIITFSLLVLAFRVCEKVATPTSVILMASNSLVAFAWKELFGPGMAADAWAYWYVCVPIVVIGAPLGALFIRNKSREFVARFLYISIAIQYLWALIVIPMNPVLAAFSLSMTTLALLFFGSMAWLGARRLQGSMGAGGSARLAAQRQRPDHLS</sequence>
<evidence type="ECO:0000256" key="1">
    <source>
        <dbReference type="ARBA" id="ARBA00004141"/>
    </source>
</evidence>
<evidence type="ECO:0000313" key="7">
    <source>
        <dbReference type="EMBL" id="AHE97609.1"/>
    </source>
</evidence>
<dbReference type="InterPro" id="IPR002781">
    <property type="entry name" value="TM_pro_TauE-like"/>
</dbReference>
<dbReference type="PANTHER" id="PTHR31154">
    <property type="entry name" value="MEMBRANE TRANSPORTER PROTEIN"/>
    <property type="match status" value="1"/>
</dbReference>
<keyword evidence="8" id="KW-1185">Reference proteome</keyword>
<keyword evidence="5 6" id="KW-0472">Membrane</keyword>
<feature type="transmembrane region" description="Helical" evidence="6">
    <location>
        <begin position="178"/>
        <end position="209"/>
    </location>
</feature>
<dbReference type="Proteomes" id="UP000005289">
    <property type="component" value="Chromosome"/>
</dbReference>
<dbReference type="RefSeq" id="WP_006749106.1">
    <property type="nucleotide sequence ID" value="NZ_CP007029.1"/>
</dbReference>
<keyword evidence="3 6" id="KW-0812">Transmembrane</keyword>
<feature type="transmembrane region" description="Helical" evidence="6">
    <location>
        <begin position="302"/>
        <end position="323"/>
    </location>
</feature>
<dbReference type="HOGENOM" id="CLU_059445_0_0_6"/>
<comment type="similarity">
    <text evidence="2 6">Belongs to the 4-toluene sulfonate uptake permease (TSUP) (TC 2.A.102) family.</text>
</comment>
<evidence type="ECO:0000256" key="5">
    <source>
        <dbReference type="ARBA" id="ARBA00023136"/>
    </source>
</evidence>